<proteinExistence type="predicted"/>
<protein>
    <submittedName>
        <fullName evidence="1">Uncharacterized protein</fullName>
    </submittedName>
</protein>
<gene>
    <name evidence="1" type="ORF">K4G66_10895</name>
</gene>
<dbReference type="EMBL" id="CP120682">
    <property type="protein sequence ID" value="WKN39204.1"/>
    <property type="molecule type" value="Genomic_DNA"/>
</dbReference>
<dbReference type="AlphaFoldDB" id="A0AA49JHK5"/>
<name>A0AA49JHK5_9BACT</name>
<dbReference type="Pfam" id="PF22278">
    <property type="entry name" value="DUF6958"/>
    <property type="match status" value="1"/>
</dbReference>
<evidence type="ECO:0000313" key="1">
    <source>
        <dbReference type="EMBL" id="WKN39204.1"/>
    </source>
</evidence>
<sequence length="86" mass="9692">MKEHIQSEQDVKRGKYETVKSAILGALQGKSLTYTELVRQTTEHLPAFDGSLSGYLEMVLPELENKGIIKRDTTLQPAQYRISQLA</sequence>
<dbReference type="InterPro" id="IPR054233">
    <property type="entry name" value="DUF6958"/>
</dbReference>
<reference evidence="1" key="1">
    <citation type="journal article" date="2023" name="Comput. Struct. Biotechnol. J.">
        <title>Discovery of a novel marine Bacteroidetes with a rich repertoire of carbohydrate-active enzymes.</title>
        <authorList>
            <person name="Chen B."/>
            <person name="Liu G."/>
            <person name="Chen Q."/>
            <person name="Wang H."/>
            <person name="Liu L."/>
            <person name="Tang K."/>
        </authorList>
    </citation>
    <scope>NUCLEOTIDE SEQUENCE</scope>
    <source>
        <strain evidence="1">TK19036</strain>
    </source>
</reference>
<accession>A0AA49JHK5</accession>
<organism evidence="1">
    <name type="scientific">Roseihalotalea indica</name>
    <dbReference type="NCBI Taxonomy" id="2867963"/>
    <lineage>
        <taxon>Bacteria</taxon>
        <taxon>Pseudomonadati</taxon>
        <taxon>Bacteroidota</taxon>
        <taxon>Cytophagia</taxon>
        <taxon>Cytophagales</taxon>
        <taxon>Catalimonadaceae</taxon>
        <taxon>Roseihalotalea</taxon>
    </lineage>
</organism>
<reference evidence="1" key="2">
    <citation type="journal article" date="2024" name="Antonie Van Leeuwenhoek">
        <title>Roseihalotalea indica gen. nov., sp. nov., a halophilic Bacteroidetes from mesopelagic Southwest Indian Ocean with higher carbohydrate metabolic potential.</title>
        <authorList>
            <person name="Chen B."/>
            <person name="Zhang M."/>
            <person name="Lin D."/>
            <person name="Ye J."/>
            <person name="Tang K."/>
        </authorList>
    </citation>
    <scope>NUCLEOTIDE SEQUENCE</scope>
    <source>
        <strain evidence="1">TK19036</strain>
    </source>
</reference>